<dbReference type="STRING" id="1547445.LO80_01405"/>
<proteinExistence type="predicted"/>
<dbReference type="SUPFAM" id="SSF69279">
    <property type="entry name" value="Phage tail proteins"/>
    <property type="match status" value="1"/>
</dbReference>
<protein>
    <recommendedName>
        <fullName evidence="3">Alpha/beta hydrolase</fullName>
    </recommendedName>
</protein>
<reference evidence="1 2" key="1">
    <citation type="submission" date="2014-10" db="EMBL/GenBank/DDBJ databases">
        <title>Whole genome sequence of Francisella endociliophora strain FSC1006, isolated from a laboratory culture of the marine ciliate Euplotes raikovi.</title>
        <authorList>
            <person name="Granberg M."/>
            <person name="Backman S."/>
            <person name="Lundmark E."/>
            <person name="Nilsson E."/>
            <person name="Karlsson E."/>
            <person name="Thelaus J."/>
            <person name="Ohrman C."/>
            <person name="Larkeryd A."/>
            <person name="Stenberg P."/>
        </authorList>
    </citation>
    <scope>NUCLEOTIDE SEQUENCE [LARGE SCALE GENOMIC DNA]</scope>
    <source>
        <strain evidence="1 2">FSC1006</strain>
    </source>
</reference>
<name>A0A097EMG7_9GAMM</name>
<organism evidence="1 2">
    <name type="scientific">Candidatus Francisella endociliophora</name>
    <dbReference type="NCBI Taxonomy" id="653937"/>
    <lineage>
        <taxon>Bacteria</taxon>
        <taxon>Pseudomonadati</taxon>
        <taxon>Pseudomonadota</taxon>
        <taxon>Gammaproteobacteria</taxon>
        <taxon>Thiotrichales</taxon>
        <taxon>Francisellaceae</taxon>
        <taxon>Francisella</taxon>
    </lineage>
</organism>
<dbReference type="Proteomes" id="UP000029672">
    <property type="component" value="Chromosome"/>
</dbReference>
<dbReference type="eggNOG" id="COG4782">
    <property type="taxonomic scope" value="Bacteria"/>
</dbReference>
<dbReference type="EMBL" id="CP009574">
    <property type="protein sequence ID" value="AIT08761.1"/>
    <property type="molecule type" value="Genomic_DNA"/>
</dbReference>
<dbReference type="HOGENOM" id="CLU_241038_0_0_6"/>
<evidence type="ECO:0000313" key="1">
    <source>
        <dbReference type="EMBL" id="AIT08761.1"/>
    </source>
</evidence>
<dbReference type="KEGG" id="frf:LO80_01405"/>
<dbReference type="InterPro" id="IPR010297">
    <property type="entry name" value="DUF900_hydrolase"/>
</dbReference>
<gene>
    <name evidence="1" type="ORF">LO80_01405</name>
</gene>
<evidence type="ECO:0008006" key="3">
    <source>
        <dbReference type="Google" id="ProtNLM"/>
    </source>
</evidence>
<sequence length="1695" mass="191235">MDKGISGSAYIDGQASAGDELEFKLEDISFTAIVTAVRVSPNTSVNATNPTYITFASQESFLADDKSLLKYPDGNINDVLDKVLKDHDITADFQSDNGVFLDNVLQHGNSTLDKIISLCNQYGIVFYRDLRDDNKLKFCNTFGDKDVINVDVLDKQRATIETKPVAYITENIVADDNHNVLALGFNRYQGDGGYKQLVPAKNGLIQSPFIGTTSDLTKFYAQSLFNHFETYKNILALDGAGILIVGDKIHVDSKKLPIDTKDWYIVESNVSITTDSEGFNKLATCQYSAIAVADDVQNLATGILDQYKQTKFVKEGFAVKGYSDDTEDATTLNDNGKYQLSIPEYYKQIDEDEVINDVAKLHFIHTPDQKHSFPLVQESPTLVMELQDPTILGTRNTETRPAHNRKGYEQDYRLADNKHNSLNFIHAGAFKHNIANPKSTSSVVLESQKYRGSNRSAALRLGDESYRDIHKGKKPGMSLQSEGNFYELHPNYKATLYGNRNNVDAKYQSISPVYSLVTQRLNSDDYPYHWLEGINADEYHKQVVADSSSLTTQVNNKIATDATATNLIYDYTNKITQDIYLNTDHDYSTDDEHKLEYNEVTKDISVEGQITAESQAKEIKLTSNETTNTLHHTQKNINVDGDVNFNEVELEQNIAQEMNLVGGEIVITANKLVNNVPDGIKITTQKSIFDAEQIMSHGMYNIVNGDGNVDEDEESNEVIRIYIVDKYCTDEKVDNEDDKILNDKAKIVKYVKEDSALTDLLEIDYIKDAKYFEKGSDEGKYIPAEFKRDDKYFEMKLPKDVEIEAICLELNTLNISNNKFQSLIVGLNGEKVEDVVDDFKHHQNTISLKPENWQKIKDKQDNTETINTVETTINHLVINVFEPPMMINLREDYYFDYYKTKINYYVIMQQLTKISVNDDYIQSIDLAGYDRLYSWQKQELKTCIDGYNKLKAKYAPLAQYYADVSYENESHIVDDNFWQKHLVSLAKSQNKLLKRQKPGTDIKPNLTIAIHGYNVGVKEKVGNKELGYPQALEYMDSQYSVAENKLMNDTDWYNLGAYFKDNIQEMPNQKASILPFDSDKQSLEYNTDYENTAGGACKWNLHLEYSLNKAAGWDEKSLEDYNRIVQVAWQGDPKAPYDYSAAIAMSEFAGEKLAEVIDYLKQNGVKVNIMAHSLGNAVIMNTLKNVSQPVDQALCWEPAIANDSLSNSNRDEAVQTIANTYIKYKPDGTIELADTTQQYNVSYNYAKAADNAKKFTIAYSNLDEMLGPIPNIPSLFKKDEIANMSYSEAVNRILTHVIVSIGSYYFNTGRIGTSFADTTYKLIPNILAGNVNYDKYPEAKAIHQKIDDKAAGVLFGTIGAISYALDSFVAQTTTTNTTGGFESIYQIANKFIYPASYFVQGNLDKKYQAFYNKWLKVYPDNAPKLAINDLDSYDVNTYQNLSLRHKLAENYKQVNSSTDKDTLYDIASDVIDRLYDWTHGGNLNLPQQVWDGLEESLSNIFNQNPITTVWDTGMSFVGPAINLPGNATKSLASWLAGSSMRSGIKNIKDNKEELLAVVFTVLMQPNSKVAPAMGYSGVDDDTLERLGVQGGKLLQTPQEINTLELPESTRNNYPCYYMDGEDRVTTTYDKLTNVQKQTAKSMLCVDHSAMLFPTDDFMNYIYKGQLFGDPDLGLGFFGDYDMDKARANNKQYNQG</sequence>
<accession>A0A097EMG7</accession>
<keyword evidence="2" id="KW-1185">Reference proteome</keyword>
<evidence type="ECO:0000313" key="2">
    <source>
        <dbReference type="Proteomes" id="UP000029672"/>
    </source>
</evidence>
<dbReference type="Pfam" id="PF05990">
    <property type="entry name" value="DUF900"/>
    <property type="match status" value="1"/>
</dbReference>